<dbReference type="Pfam" id="PF00092">
    <property type="entry name" value="VWA"/>
    <property type="match status" value="1"/>
</dbReference>
<name>A0ABZ0S4W6_9GAMM</name>
<dbReference type="PANTHER" id="PTHR30368">
    <property type="entry name" value="SULFATE-BINDING PROTEIN"/>
    <property type="match status" value="1"/>
</dbReference>
<evidence type="ECO:0000256" key="5">
    <source>
        <dbReference type="ARBA" id="ARBA00022764"/>
    </source>
</evidence>
<keyword evidence="3" id="KW-0813">Transport</keyword>
<evidence type="ECO:0000259" key="7">
    <source>
        <dbReference type="PROSITE" id="PS50234"/>
    </source>
</evidence>
<evidence type="ECO:0000256" key="1">
    <source>
        <dbReference type="ARBA" id="ARBA00004418"/>
    </source>
</evidence>
<evidence type="ECO:0000256" key="4">
    <source>
        <dbReference type="ARBA" id="ARBA00022729"/>
    </source>
</evidence>
<dbReference type="Proteomes" id="UP001432180">
    <property type="component" value="Chromosome"/>
</dbReference>
<accession>A0ABZ0S4W6</accession>
<keyword evidence="9" id="KW-1185">Reference proteome</keyword>
<comment type="subcellular location">
    <subcellularLocation>
        <location evidence="1">Periplasm</location>
    </subcellularLocation>
</comment>
<evidence type="ECO:0000313" key="9">
    <source>
        <dbReference type="Proteomes" id="UP001432180"/>
    </source>
</evidence>
<proteinExistence type="inferred from homology"/>
<dbReference type="Pfam" id="PF13531">
    <property type="entry name" value="SBP_bac_11"/>
    <property type="match status" value="1"/>
</dbReference>
<dbReference type="InterPro" id="IPR036465">
    <property type="entry name" value="vWFA_dom_sf"/>
</dbReference>
<dbReference type="EMBL" id="CP121472">
    <property type="protein sequence ID" value="WPL15619.1"/>
    <property type="molecule type" value="Genomic_DNA"/>
</dbReference>
<feature type="signal peptide" evidence="6">
    <location>
        <begin position="1"/>
        <end position="27"/>
    </location>
</feature>
<gene>
    <name evidence="8" type="ORF">Thiowin_00525</name>
</gene>
<dbReference type="RefSeq" id="WP_328986179.1">
    <property type="nucleotide sequence ID" value="NZ_CP121472.1"/>
</dbReference>
<dbReference type="Gene3D" id="3.40.50.410">
    <property type="entry name" value="von Willebrand factor, type A domain"/>
    <property type="match status" value="1"/>
</dbReference>
<comment type="similarity">
    <text evidence="2">Belongs to the prokaryotic sulfate-binding protein family.</text>
</comment>
<evidence type="ECO:0000256" key="3">
    <source>
        <dbReference type="ARBA" id="ARBA00022448"/>
    </source>
</evidence>
<dbReference type="PROSITE" id="PS50234">
    <property type="entry name" value="VWFA"/>
    <property type="match status" value="1"/>
</dbReference>
<reference evidence="8 9" key="1">
    <citation type="journal article" date="2023" name="Microorganisms">
        <title>Thiorhodovibrio frisius and Trv. litoralis spp. nov., Two Novel Members from a Clade of Fastidious Purple Sulfur Bacteria That Exhibit Unique Red-Shifted Light-Harvesting Capabilities.</title>
        <authorList>
            <person name="Methner A."/>
            <person name="Kuzyk S.B."/>
            <person name="Petersen J."/>
            <person name="Bauer S."/>
            <person name="Brinkmann H."/>
            <person name="Sichau K."/>
            <person name="Wanner G."/>
            <person name="Wolf J."/>
            <person name="Neumann-Schaal M."/>
            <person name="Henke P."/>
            <person name="Tank M."/>
            <person name="Sproer C."/>
            <person name="Bunk B."/>
            <person name="Overmann J."/>
        </authorList>
    </citation>
    <scope>NUCLEOTIDE SEQUENCE [LARGE SCALE GENOMIC DNA]</scope>
    <source>
        <strain evidence="8 9">DSM 6702</strain>
    </source>
</reference>
<feature type="domain" description="VWFA" evidence="7">
    <location>
        <begin position="391"/>
        <end position="598"/>
    </location>
</feature>
<dbReference type="InterPro" id="IPR002035">
    <property type="entry name" value="VWF_A"/>
</dbReference>
<evidence type="ECO:0000256" key="6">
    <source>
        <dbReference type="SAM" id="SignalP"/>
    </source>
</evidence>
<dbReference type="InterPro" id="IPR005669">
    <property type="entry name" value="Thiosulph/SO4-bd"/>
</dbReference>
<protein>
    <submittedName>
        <fullName evidence="8">von Willebrand factor type A domain protein</fullName>
    </submittedName>
</protein>
<keyword evidence="5" id="KW-0574">Periplasm</keyword>
<feature type="chain" id="PRO_5045191186" evidence="6">
    <location>
        <begin position="28"/>
        <end position="598"/>
    </location>
</feature>
<sequence length="598" mass="64131">MRDSSLKVSPTLLLALSLSTLSLPSLVAAKQANTCASAADPAVDQVVVRFTYGSEKAAWIYEATEAFNAEGFETASGQRICVNAIPKGSGDSVNEIKDGTAGPEEVHATSPASDLYVNLVNFETSEAGDGELLASEGFLVSSPVVIAAWEPVVERLGGADAVGWKSLFELAGADDIRYGQTSPERSNSGLSALIAQFFAGAEVVGGQPVARLSMSAVDDPKVREFVEKVHEHVIHYGASTGFYATKMTQGGPQYADAAVLYESDVIQANNAIRKDNLGYPRLLAVYPSEGSFVSNHPFAIVKRDWVDAEEQEGAKRYFEYLMSPPVQAQALQYGFRPGVALDIDQGIYGKVWNAENGVQPFDTVHRFLAAPSGAVVKAARDAFRGIKNDAIAYLIIDRSGSMDAKVLDAERGEMRTRMEMAVESADLLASRMQDKDQLALLFYDYAVDYSDLTPKGQPLTMDAAGKQKLAEALQRARPKGGTAMRGAIAEAWEDICADHKANPDKAAIRIIVVLTDGKDNASKISTEALIEKIGYNQADGQGGYHGDPQCRIPVFGVAFGEGADDRDLSAITEAAGGETRRGDSGEIRAIFERFSDLL</sequence>
<keyword evidence="4 6" id="KW-0732">Signal</keyword>
<dbReference type="SUPFAM" id="SSF53850">
    <property type="entry name" value="Periplasmic binding protein-like II"/>
    <property type="match status" value="1"/>
</dbReference>
<dbReference type="SUPFAM" id="SSF53300">
    <property type="entry name" value="vWA-like"/>
    <property type="match status" value="1"/>
</dbReference>
<evidence type="ECO:0000313" key="8">
    <source>
        <dbReference type="EMBL" id="WPL15619.1"/>
    </source>
</evidence>
<organism evidence="8 9">
    <name type="scientific">Thiorhodovibrio winogradskyi</name>
    <dbReference type="NCBI Taxonomy" id="77007"/>
    <lineage>
        <taxon>Bacteria</taxon>
        <taxon>Pseudomonadati</taxon>
        <taxon>Pseudomonadota</taxon>
        <taxon>Gammaproteobacteria</taxon>
        <taxon>Chromatiales</taxon>
        <taxon>Chromatiaceae</taxon>
        <taxon>Thiorhodovibrio</taxon>
    </lineage>
</organism>
<dbReference type="PANTHER" id="PTHR30368:SF2">
    <property type="entry name" value="SULFATE-BINDING PROTEIN"/>
    <property type="match status" value="1"/>
</dbReference>
<dbReference type="Gene3D" id="3.40.190.10">
    <property type="entry name" value="Periplasmic binding protein-like II"/>
    <property type="match status" value="1"/>
</dbReference>
<evidence type="ECO:0000256" key="2">
    <source>
        <dbReference type="ARBA" id="ARBA00006099"/>
    </source>
</evidence>
<dbReference type="SMART" id="SM00327">
    <property type="entry name" value="VWA"/>
    <property type="match status" value="1"/>
</dbReference>